<dbReference type="Proteomes" id="UP000027195">
    <property type="component" value="Unassembled WGS sequence"/>
</dbReference>
<dbReference type="AlphaFoldDB" id="A0A067MFD2"/>
<dbReference type="EMBL" id="KL198038">
    <property type="protein sequence ID" value="KDQ14264.1"/>
    <property type="molecule type" value="Genomic_DNA"/>
</dbReference>
<proteinExistence type="predicted"/>
<feature type="compositionally biased region" description="Low complexity" evidence="1">
    <location>
        <begin position="121"/>
        <end position="132"/>
    </location>
</feature>
<evidence type="ECO:0000313" key="2">
    <source>
        <dbReference type="EMBL" id="KDQ14264.1"/>
    </source>
</evidence>
<evidence type="ECO:0000313" key="3">
    <source>
        <dbReference type="Proteomes" id="UP000027195"/>
    </source>
</evidence>
<organism evidence="2 3">
    <name type="scientific">Botryobasidium botryosum (strain FD-172 SS1)</name>
    <dbReference type="NCBI Taxonomy" id="930990"/>
    <lineage>
        <taxon>Eukaryota</taxon>
        <taxon>Fungi</taxon>
        <taxon>Dikarya</taxon>
        <taxon>Basidiomycota</taxon>
        <taxon>Agaricomycotina</taxon>
        <taxon>Agaricomycetes</taxon>
        <taxon>Cantharellales</taxon>
        <taxon>Botryobasidiaceae</taxon>
        <taxon>Botryobasidium</taxon>
    </lineage>
</organism>
<keyword evidence="3" id="KW-1185">Reference proteome</keyword>
<reference evidence="3" key="1">
    <citation type="journal article" date="2014" name="Proc. Natl. Acad. Sci. U.S.A.">
        <title>Extensive sampling of basidiomycete genomes demonstrates inadequacy of the white-rot/brown-rot paradigm for wood decay fungi.</title>
        <authorList>
            <person name="Riley R."/>
            <person name="Salamov A.A."/>
            <person name="Brown D.W."/>
            <person name="Nagy L.G."/>
            <person name="Floudas D."/>
            <person name="Held B.W."/>
            <person name="Levasseur A."/>
            <person name="Lombard V."/>
            <person name="Morin E."/>
            <person name="Otillar R."/>
            <person name="Lindquist E.A."/>
            <person name="Sun H."/>
            <person name="LaButti K.M."/>
            <person name="Schmutz J."/>
            <person name="Jabbour D."/>
            <person name="Luo H."/>
            <person name="Baker S.E."/>
            <person name="Pisabarro A.G."/>
            <person name="Walton J.D."/>
            <person name="Blanchette R.A."/>
            <person name="Henrissat B."/>
            <person name="Martin F."/>
            <person name="Cullen D."/>
            <person name="Hibbett D.S."/>
            <person name="Grigoriev I.V."/>
        </authorList>
    </citation>
    <scope>NUCLEOTIDE SEQUENCE [LARGE SCALE GENOMIC DNA]</scope>
    <source>
        <strain evidence="3">FD-172 SS1</strain>
    </source>
</reference>
<evidence type="ECO:0000256" key="1">
    <source>
        <dbReference type="SAM" id="MobiDB-lite"/>
    </source>
</evidence>
<feature type="region of interest" description="Disordered" evidence="1">
    <location>
        <begin position="121"/>
        <end position="152"/>
    </location>
</feature>
<sequence length="152" mass="16629">MPTIPLSQQPSLQEINEPSAAPSINIDIPQNINMAVMEEPKEWGSITEKPPPPWLLLSAIVQCFPDGLDPTLILFKAARSLLEQDQSLKEKLEKAWRTEDFGEVRQYPSLQAVSAPVSARSSSSVIGRSAPPATNDSASVRCMPTRSLTLPH</sequence>
<dbReference type="HOGENOM" id="CLU_1722058_0_0_1"/>
<dbReference type="InParanoid" id="A0A067MFD2"/>
<protein>
    <submittedName>
        <fullName evidence="2">Uncharacterized protein</fullName>
    </submittedName>
</protein>
<gene>
    <name evidence="2" type="ORF">BOTBODRAFT_55448</name>
</gene>
<accession>A0A067MFD2</accession>
<name>A0A067MFD2_BOTB1</name>